<dbReference type="EMBL" id="JBHMCF010000051">
    <property type="protein sequence ID" value="MFB9476575.1"/>
    <property type="molecule type" value="Genomic_DNA"/>
</dbReference>
<evidence type="ECO:0000313" key="2">
    <source>
        <dbReference type="Proteomes" id="UP001589568"/>
    </source>
</evidence>
<evidence type="ECO:0000313" key="1">
    <source>
        <dbReference type="EMBL" id="MFB9476575.1"/>
    </source>
</evidence>
<proteinExistence type="predicted"/>
<accession>A0ABV5P1Z1</accession>
<gene>
    <name evidence="1" type="ORF">ACFFR3_44395</name>
</gene>
<organism evidence="1 2">
    <name type="scientific">Nonomuraea salmonea</name>
    <dbReference type="NCBI Taxonomy" id="46181"/>
    <lineage>
        <taxon>Bacteria</taxon>
        <taxon>Bacillati</taxon>
        <taxon>Actinomycetota</taxon>
        <taxon>Actinomycetes</taxon>
        <taxon>Streptosporangiales</taxon>
        <taxon>Streptosporangiaceae</taxon>
        <taxon>Nonomuraea</taxon>
    </lineage>
</organism>
<comment type="caution">
    <text evidence="1">The sequence shown here is derived from an EMBL/GenBank/DDBJ whole genome shotgun (WGS) entry which is preliminary data.</text>
</comment>
<sequence>MRPPEFPGRWFDVTAYRSGETWTEAFRAAIRNVRVSGLRSDRTRSAYLLRGYPEQPLRDIAIRDSSFARVLRADVVSDVEGLSVTGVIVGETP</sequence>
<dbReference type="Proteomes" id="UP001589568">
    <property type="component" value="Unassembled WGS sequence"/>
</dbReference>
<name>A0ABV5P1Z1_9ACTN</name>
<protein>
    <submittedName>
        <fullName evidence="1">Uncharacterized protein</fullName>
    </submittedName>
</protein>
<keyword evidence="2" id="KW-1185">Reference proteome</keyword>
<dbReference type="RefSeq" id="WP_345399982.1">
    <property type="nucleotide sequence ID" value="NZ_BAAAXS010000001.1"/>
</dbReference>
<reference evidence="1 2" key="1">
    <citation type="submission" date="2024-09" db="EMBL/GenBank/DDBJ databases">
        <authorList>
            <person name="Sun Q."/>
            <person name="Mori K."/>
        </authorList>
    </citation>
    <scope>NUCLEOTIDE SEQUENCE [LARGE SCALE GENOMIC DNA]</scope>
    <source>
        <strain evidence="1 2">JCM 3324</strain>
    </source>
</reference>